<dbReference type="Proteomes" id="UP000523197">
    <property type="component" value="Unassembled WGS sequence"/>
</dbReference>
<sequence>QSQMEFWRDPYGAFSSVFGNDDSSKENPNVGKDLTDEEKNCLGSGSTGGSGGWEPDEDGEIRNTYRSIKDAPQYPRGVRNVQNGTTRNVVKDQQLLKQLRKVDSGK</sequence>
<dbReference type="EMBL" id="JABFNF010000540">
    <property type="protein sequence ID" value="MBA1889896.1"/>
    <property type="molecule type" value="Genomic_DNA"/>
</dbReference>
<reference evidence="2 3" key="1">
    <citation type="submission" date="2020-05" db="EMBL/GenBank/DDBJ databases">
        <title>Epidemiological investigations into extended-spectrum beta-lactam resistant Escherichia coli ST457 carried by Australian Silver gulls identified clonal lineages that cause ExPEC disease.</title>
        <authorList>
            <person name="Nesporova K."/>
            <person name="Wyrsch E.R."/>
            <person name="Valcek A."/>
            <person name="Bitar I."/>
            <person name="Chaw K."/>
            <person name="Harris P."/>
            <person name="Hrabak J."/>
            <person name="Djordjevic S.P."/>
            <person name="Dolejska M."/>
        </authorList>
    </citation>
    <scope>NUCLEOTIDE SEQUENCE [LARGE SCALE GENOMIC DNA]</scope>
    <source>
        <strain evidence="2 3">CE1966</strain>
    </source>
</reference>
<gene>
    <name evidence="2" type="ORF">HLX92_27670</name>
</gene>
<dbReference type="AlphaFoldDB" id="A0A8T3LNH8"/>
<organism evidence="2 3">
    <name type="scientific">Escherichia coli</name>
    <dbReference type="NCBI Taxonomy" id="562"/>
    <lineage>
        <taxon>Bacteria</taxon>
        <taxon>Pseudomonadati</taxon>
        <taxon>Pseudomonadota</taxon>
        <taxon>Gammaproteobacteria</taxon>
        <taxon>Enterobacterales</taxon>
        <taxon>Enterobacteriaceae</taxon>
        <taxon>Escherichia</taxon>
    </lineage>
</organism>
<evidence type="ECO:0000313" key="2">
    <source>
        <dbReference type="EMBL" id="MBA1889896.1"/>
    </source>
</evidence>
<accession>A0A8T3LNH8</accession>
<comment type="caution">
    <text evidence="2">The sequence shown here is derived from an EMBL/GenBank/DDBJ whole genome shotgun (WGS) entry which is preliminary data.</text>
</comment>
<feature type="non-terminal residue" evidence="2">
    <location>
        <position position="1"/>
    </location>
</feature>
<name>A0A8T3LNH8_ECOLX</name>
<proteinExistence type="predicted"/>
<protein>
    <submittedName>
        <fullName evidence="2">Uncharacterized protein</fullName>
    </submittedName>
</protein>
<evidence type="ECO:0000313" key="3">
    <source>
        <dbReference type="Proteomes" id="UP000523197"/>
    </source>
</evidence>
<evidence type="ECO:0000256" key="1">
    <source>
        <dbReference type="SAM" id="MobiDB-lite"/>
    </source>
</evidence>
<feature type="region of interest" description="Disordered" evidence="1">
    <location>
        <begin position="74"/>
        <end position="106"/>
    </location>
</feature>
<feature type="region of interest" description="Disordered" evidence="1">
    <location>
        <begin position="1"/>
        <end position="60"/>
    </location>
</feature>
<dbReference type="RefSeq" id="WP_181204349.1">
    <property type="nucleotide sequence ID" value="NZ_JABFNF010000540.1"/>
</dbReference>